<dbReference type="HOGENOM" id="CLU_001570_2_0_1"/>
<dbReference type="PANTHER" id="PTHR46300">
    <property type="entry name" value="P450, PUTATIVE (EUROFUNG)-RELATED-RELATED"/>
    <property type="match status" value="1"/>
</dbReference>
<keyword evidence="12" id="KW-1185">Reference proteome</keyword>
<dbReference type="GO" id="GO:0004497">
    <property type="term" value="F:monooxygenase activity"/>
    <property type="evidence" value="ECO:0007669"/>
    <property type="project" value="UniProtKB-KW"/>
</dbReference>
<dbReference type="InParanoid" id="A0A0C2XPS9"/>
<dbReference type="GO" id="GO:0005506">
    <property type="term" value="F:iron ion binding"/>
    <property type="evidence" value="ECO:0007669"/>
    <property type="project" value="InterPro"/>
</dbReference>
<evidence type="ECO:0000256" key="8">
    <source>
        <dbReference type="ARBA" id="ARBA00023033"/>
    </source>
</evidence>
<keyword evidence="7 9" id="KW-0408">Iron</keyword>
<organism evidence="11 12">
    <name type="scientific">Amanita muscaria (strain Koide BX008)</name>
    <dbReference type="NCBI Taxonomy" id="946122"/>
    <lineage>
        <taxon>Eukaryota</taxon>
        <taxon>Fungi</taxon>
        <taxon>Dikarya</taxon>
        <taxon>Basidiomycota</taxon>
        <taxon>Agaricomycotina</taxon>
        <taxon>Agaricomycetes</taxon>
        <taxon>Agaricomycetidae</taxon>
        <taxon>Agaricales</taxon>
        <taxon>Pluteineae</taxon>
        <taxon>Amanitaceae</taxon>
        <taxon>Amanita</taxon>
    </lineage>
</organism>
<reference evidence="11 12" key="1">
    <citation type="submission" date="2014-04" db="EMBL/GenBank/DDBJ databases">
        <title>Evolutionary Origins and Diversification of the Mycorrhizal Mutualists.</title>
        <authorList>
            <consortium name="DOE Joint Genome Institute"/>
            <consortium name="Mycorrhizal Genomics Consortium"/>
            <person name="Kohler A."/>
            <person name="Kuo A."/>
            <person name="Nagy L.G."/>
            <person name="Floudas D."/>
            <person name="Copeland A."/>
            <person name="Barry K.W."/>
            <person name="Cichocki N."/>
            <person name="Veneault-Fourrey C."/>
            <person name="LaButti K."/>
            <person name="Lindquist E.A."/>
            <person name="Lipzen A."/>
            <person name="Lundell T."/>
            <person name="Morin E."/>
            <person name="Murat C."/>
            <person name="Riley R."/>
            <person name="Ohm R."/>
            <person name="Sun H."/>
            <person name="Tunlid A."/>
            <person name="Henrissat B."/>
            <person name="Grigoriev I.V."/>
            <person name="Hibbett D.S."/>
            <person name="Martin F."/>
        </authorList>
    </citation>
    <scope>NUCLEOTIDE SEQUENCE [LARGE SCALE GENOMIC DNA]</scope>
    <source>
        <strain evidence="11 12">Koide BX008</strain>
    </source>
</reference>
<dbReference type="GO" id="GO:0020037">
    <property type="term" value="F:heme binding"/>
    <property type="evidence" value="ECO:0007669"/>
    <property type="project" value="InterPro"/>
</dbReference>
<dbReference type="GO" id="GO:0016705">
    <property type="term" value="F:oxidoreductase activity, acting on paired donors, with incorporation or reduction of molecular oxygen"/>
    <property type="evidence" value="ECO:0007669"/>
    <property type="project" value="InterPro"/>
</dbReference>
<dbReference type="InterPro" id="IPR002401">
    <property type="entry name" value="Cyt_P450_E_grp-I"/>
</dbReference>
<dbReference type="OrthoDB" id="2789670at2759"/>
<dbReference type="PRINTS" id="PR00463">
    <property type="entry name" value="EP450I"/>
</dbReference>
<evidence type="ECO:0000256" key="2">
    <source>
        <dbReference type="ARBA" id="ARBA00005179"/>
    </source>
</evidence>
<dbReference type="AlphaFoldDB" id="A0A0C2XPS9"/>
<gene>
    <name evidence="11" type="ORF">M378DRAFT_154705</name>
</gene>
<evidence type="ECO:0000256" key="5">
    <source>
        <dbReference type="ARBA" id="ARBA00022723"/>
    </source>
</evidence>
<dbReference type="STRING" id="946122.A0A0C2XPS9"/>
<dbReference type="InterPro" id="IPR036396">
    <property type="entry name" value="Cyt_P450_sf"/>
</dbReference>
<dbReference type="EMBL" id="KN818222">
    <property type="protein sequence ID" value="KIL71213.1"/>
    <property type="molecule type" value="Genomic_DNA"/>
</dbReference>
<proteinExistence type="inferred from homology"/>
<dbReference type="PROSITE" id="PS00086">
    <property type="entry name" value="CYTOCHROME_P450"/>
    <property type="match status" value="1"/>
</dbReference>
<evidence type="ECO:0000256" key="10">
    <source>
        <dbReference type="RuleBase" id="RU000461"/>
    </source>
</evidence>
<evidence type="ECO:0008006" key="13">
    <source>
        <dbReference type="Google" id="ProtNLM"/>
    </source>
</evidence>
<evidence type="ECO:0000256" key="1">
    <source>
        <dbReference type="ARBA" id="ARBA00001971"/>
    </source>
</evidence>
<name>A0A0C2XPS9_AMAMK</name>
<evidence type="ECO:0000256" key="9">
    <source>
        <dbReference type="PIRSR" id="PIRSR602401-1"/>
    </source>
</evidence>
<comment type="similarity">
    <text evidence="3 10">Belongs to the cytochrome P450 family.</text>
</comment>
<evidence type="ECO:0000313" key="11">
    <source>
        <dbReference type="EMBL" id="KIL71213.1"/>
    </source>
</evidence>
<keyword evidence="6 10" id="KW-0560">Oxidoreductase</keyword>
<dbReference type="InterPro" id="IPR001128">
    <property type="entry name" value="Cyt_P450"/>
</dbReference>
<dbReference type="Pfam" id="PF00067">
    <property type="entry name" value="p450"/>
    <property type="match status" value="1"/>
</dbReference>
<dbReference type="CDD" id="cd11065">
    <property type="entry name" value="CYP64-like"/>
    <property type="match status" value="1"/>
</dbReference>
<dbReference type="Gene3D" id="1.10.630.10">
    <property type="entry name" value="Cytochrome P450"/>
    <property type="match status" value="1"/>
</dbReference>
<dbReference type="InterPro" id="IPR017972">
    <property type="entry name" value="Cyt_P450_CS"/>
</dbReference>
<evidence type="ECO:0000256" key="7">
    <source>
        <dbReference type="ARBA" id="ARBA00023004"/>
    </source>
</evidence>
<keyword evidence="4 9" id="KW-0349">Heme</keyword>
<feature type="binding site" description="axial binding residue" evidence="9">
    <location>
        <position position="300"/>
    </location>
    <ligand>
        <name>heme</name>
        <dbReference type="ChEBI" id="CHEBI:30413"/>
    </ligand>
    <ligandPart>
        <name>Fe</name>
        <dbReference type="ChEBI" id="CHEBI:18248"/>
    </ligandPart>
</feature>
<keyword evidence="8 10" id="KW-0503">Monooxygenase</keyword>
<dbReference type="PANTHER" id="PTHR46300:SF7">
    <property type="entry name" value="P450, PUTATIVE (EUROFUNG)-RELATED"/>
    <property type="match status" value="1"/>
</dbReference>
<accession>A0A0C2XPS9</accession>
<dbReference type="InterPro" id="IPR050364">
    <property type="entry name" value="Cytochrome_P450_fung"/>
</dbReference>
<keyword evidence="5 9" id="KW-0479">Metal-binding</keyword>
<comment type="pathway">
    <text evidence="2">Secondary metabolite biosynthesis.</text>
</comment>
<sequence length="378" mass="42823">MIPSYHQIQGEKVHILLDQLLRDPAGFKEHCKMLGTSITMAVAFGYDLVPGHRDQYVELAEFAVNTAQGLVLPGRTLIPVFPFLKHIPTWFPGAFTQRLCARIKKAAVEYRNQPVEFVKKDMAAGLSKRCVLQQLIESHTDDNGLCKDEETIKDAMAGLYLAGVETMQTTDTDFIMAMTIHPDVQKMAQQEIDLVIGKDRLPTLDDRPSLPYVEAVYREVLRWRPVTPLGFPHSTVEDDIYKDLYIPKGAIIIPNVWAITRNEERYPEPELFRPERYFTEEGTLNKDTVSYVFGFGRRICPGRHLAETAVWLMIASVLATFNISKARDEHGNEIDVDDQAFTDTLAMHPLPFKCSITPRSQQAESLVREAAFAATRQL</sequence>
<evidence type="ECO:0000256" key="6">
    <source>
        <dbReference type="ARBA" id="ARBA00023002"/>
    </source>
</evidence>
<evidence type="ECO:0000256" key="3">
    <source>
        <dbReference type="ARBA" id="ARBA00010617"/>
    </source>
</evidence>
<protein>
    <recommendedName>
        <fullName evidence="13">Cytochrome P450</fullName>
    </recommendedName>
</protein>
<evidence type="ECO:0000256" key="4">
    <source>
        <dbReference type="ARBA" id="ARBA00022617"/>
    </source>
</evidence>
<evidence type="ECO:0000313" key="12">
    <source>
        <dbReference type="Proteomes" id="UP000054549"/>
    </source>
</evidence>
<dbReference type="Proteomes" id="UP000054549">
    <property type="component" value="Unassembled WGS sequence"/>
</dbReference>
<comment type="cofactor">
    <cofactor evidence="1 9">
        <name>heme</name>
        <dbReference type="ChEBI" id="CHEBI:30413"/>
    </cofactor>
</comment>
<dbReference type="SUPFAM" id="SSF48264">
    <property type="entry name" value="Cytochrome P450"/>
    <property type="match status" value="1"/>
</dbReference>